<dbReference type="Proteomes" id="UP000663874">
    <property type="component" value="Unassembled WGS sequence"/>
</dbReference>
<evidence type="ECO:0000313" key="2">
    <source>
        <dbReference type="Proteomes" id="UP000663874"/>
    </source>
</evidence>
<evidence type="ECO:0000313" key="1">
    <source>
        <dbReference type="EMBL" id="CAF4334425.1"/>
    </source>
</evidence>
<accession>A0A820K569</accession>
<proteinExistence type="predicted"/>
<dbReference type="EMBL" id="CAJOBE010043551">
    <property type="protein sequence ID" value="CAF4334425.1"/>
    <property type="molecule type" value="Genomic_DNA"/>
</dbReference>
<name>A0A820K569_9BILA</name>
<sequence>MKQYNTTTIHFIDTILREQSQEIEKIHQDEQQQKKINVLARLNSYDKNGTLAMLMKFDNNAKDLSITTLSNDMLPDDDDYDKTSENEWYRKTVCDVGIHEKLTEWMRDKTETSQLTMDDPRYKLLDLTKPDFEETTIDNELRKK</sequence>
<comment type="caution">
    <text evidence="1">The sequence shown here is derived from an EMBL/GenBank/DDBJ whole genome shotgun (WGS) entry which is preliminary data.</text>
</comment>
<gene>
    <name evidence="1" type="ORF">FNK824_LOCUS41800</name>
</gene>
<dbReference type="AlphaFoldDB" id="A0A820K569"/>
<protein>
    <submittedName>
        <fullName evidence="1">Uncharacterized protein</fullName>
    </submittedName>
</protein>
<reference evidence="1" key="1">
    <citation type="submission" date="2021-02" db="EMBL/GenBank/DDBJ databases">
        <authorList>
            <person name="Nowell W R."/>
        </authorList>
    </citation>
    <scope>NUCLEOTIDE SEQUENCE</scope>
</reference>
<organism evidence="1 2">
    <name type="scientific">Rotaria sordida</name>
    <dbReference type="NCBI Taxonomy" id="392033"/>
    <lineage>
        <taxon>Eukaryota</taxon>
        <taxon>Metazoa</taxon>
        <taxon>Spiralia</taxon>
        <taxon>Gnathifera</taxon>
        <taxon>Rotifera</taxon>
        <taxon>Eurotatoria</taxon>
        <taxon>Bdelloidea</taxon>
        <taxon>Philodinida</taxon>
        <taxon>Philodinidae</taxon>
        <taxon>Rotaria</taxon>
    </lineage>
</organism>
<feature type="non-terminal residue" evidence="1">
    <location>
        <position position="144"/>
    </location>
</feature>